<reference evidence="2" key="2">
    <citation type="submission" date="2020-09" db="EMBL/GenBank/DDBJ databases">
        <authorList>
            <person name="Sun Q."/>
            <person name="Zhou Y."/>
        </authorList>
    </citation>
    <scope>NUCLEOTIDE SEQUENCE</scope>
    <source>
        <strain evidence="2">CGMCC 1.15447</strain>
    </source>
</reference>
<sequence>MPDQRYLALMIAARAHAKAHGAQTPVLAPYDRTLLGKNPSVRVAELQGAHFRVIPWTTNNPATMRALIARRVDGIISDRPDVLQTIVKQEAAANPSEAAYFAAFDVAGHRGARGLRPENTLPAFEAGFDNLVTSVETDIGISADRVPLIWHDQFFSPKSCRRADNARYSMKNRVYLRDITSAEAQSTFICDKLQRVNFPKQTNDLALSPVSLAFAEHERLISPYVPTHLEQLFRFTSFYADYYRKGPGKNHPEAEARATSAEKVCFNIETKILPLPNDPEGVPADKLPIPNLKAEPTTNHTYDPQTFVSTLGEVIQRNNMQNRSRVLSFDFRILQLVEEQSPNIPTYYLTESPASLSTALLPPGLRQP</sequence>
<proteinExistence type="predicted"/>
<comment type="caution">
    <text evidence="2">The sequence shown here is derived from an EMBL/GenBank/DDBJ whole genome shotgun (WGS) entry which is preliminary data.</text>
</comment>
<gene>
    <name evidence="2" type="ORF">GCM10011507_22790</name>
</gene>
<accession>A0A916W6M3</accession>
<evidence type="ECO:0000259" key="1">
    <source>
        <dbReference type="PROSITE" id="PS51704"/>
    </source>
</evidence>
<organism evidence="2 3">
    <name type="scientific">Edaphobacter acidisoli</name>
    <dbReference type="NCBI Taxonomy" id="2040573"/>
    <lineage>
        <taxon>Bacteria</taxon>
        <taxon>Pseudomonadati</taxon>
        <taxon>Acidobacteriota</taxon>
        <taxon>Terriglobia</taxon>
        <taxon>Terriglobales</taxon>
        <taxon>Acidobacteriaceae</taxon>
        <taxon>Edaphobacter</taxon>
    </lineage>
</organism>
<dbReference type="GO" id="GO:0006629">
    <property type="term" value="P:lipid metabolic process"/>
    <property type="evidence" value="ECO:0007669"/>
    <property type="project" value="InterPro"/>
</dbReference>
<dbReference type="Pfam" id="PF03009">
    <property type="entry name" value="GDPD"/>
    <property type="match status" value="2"/>
</dbReference>
<evidence type="ECO:0000313" key="3">
    <source>
        <dbReference type="Proteomes" id="UP000648801"/>
    </source>
</evidence>
<keyword evidence="3" id="KW-1185">Reference proteome</keyword>
<dbReference type="Proteomes" id="UP000648801">
    <property type="component" value="Unassembled WGS sequence"/>
</dbReference>
<evidence type="ECO:0000313" key="2">
    <source>
        <dbReference type="EMBL" id="GGA70640.1"/>
    </source>
</evidence>
<dbReference type="InterPro" id="IPR030395">
    <property type="entry name" value="GP_PDE_dom"/>
</dbReference>
<protein>
    <recommendedName>
        <fullName evidence="1">GP-PDE domain-containing protein</fullName>
    </recommendedName>
</protein>
<dbReference type="PANTHER" id="PTHR46211:SF14">
    <property type="entry name" value="GLYCEROPHOSPHODIESTER PHOSPHODIESTERASE"/>
    <property type="match status" value="1"/>
</dbReference>
<dbReference type="EMBL" id="BMJB01000001">
    <property type="protein sequence ID" value="GGA70640.1"/>
    <property type="molecule type" value="Genomic_DNA"/>
</dbReference>
<dbReference type="Gene3D" id="3.20.20.190">
    <property type="entry name" value="Phosphatidylinositol (PI) phosphodiesterase"/>
    <property type="match status" value="3"/>
</dbReference>
<dbReference type="InterPro" id="IPR017946">
    <property type="entry name" value="PLC-like_Pdiesterase_TIM-brl"/>
</dbReference>
<feature type="domain" description="GP-PDE" evidence="1">
    <location>
        <begin position="1"/>
        <end position="87"/>
    </location>
</feature>
<dbReference type="SUPFAM" id="SSF51695">
    <property type="entry name" value="PLC-like phosphodiesterases"/>
    <property type="match status" value="2"/>
</dbReference>
<dbReference type="AlphaFoldDB" id="A0A916W6M3"/>
<feature type="domain" description="GP-PDE" evidence="1">
    <location>
        <begin position="104"/>
        <end position="368"/>
    </location>
</feature>
<dbReference type="PANTHER" id="PTHR46211">
    <property type="entry name" value="GLYCEROPHOSPHORYL DIESTER PHOSPHODIESTERASE"/>
    <property type="match status" value="1"/>
</dbReference>
<dbReference type="RefSeq" id="WP_229668894.1">
    <property type="nucleotide sequence ID" value="NZ_BMJB01000001.1"/>
</dbReference>
<name>A0A916W6M3_9BACT</name>
<dbReference type="GO" id="GO:0008081">
    <property type="term" value="F:phosphoric diester hydrolase activity"/>
    <property type="evidence" value="ECO:0007669"/>
    <property type="project" value="InterPro"/>
</dbReference>
<dbReference type="PROSITE" id="PS51704">
    <property type="entry name" value="GP_PDE"/>
    <property type="match status" value="2"/>
</dbReference>
<reference evidence="2" key="1">
    <citation type="journal article" date="2014" name="Int. J. Syst. Evol. Microbiol.">
        <title>Complete genome sequence of Corynebacterium casei LMG S-19264T (=DSM 44701T), isolated from a smear-ripened cheese.</title>
        <authorList>
            <consortium name="US DOE Joint Genome Institute (JGI-PGF)"/>
            <person name="Walter F."/>
            <person name="Albersmeier A."/>
            <person name="Kalinowski J."/>
            <person name="Ruckert C."/>
        </authorList>
    </citation>
    <scope>NUCLEOTIDE SEQUENCE</scope>
    <source>
        <strain evidence="2">CGMCC 1.15447</strain>
    </source>
</reference>